<keyword evidence="1" id="KW-0812">Transmembrane</keyword>
<evidence type="ECO:0000256" key="1">
    <source>
        <dbReference type="SAM" id="Phobius"/>
    </source>
</evidence>
<gene>
    <name evidence="2" type="ORF">Vau01_090860</name>
</gene>
<accession>A0A8J4E440</accession>
<keyword evidence="1" id="KW-1133">Transmembrane helix</keyword>
<reference evidence="2" key="1">
    <citation type="submission" date="2021-01" db="EMBL/GenBank/DDBJ databases">
        <title>Whole genome shotgun sequence of Virgisporangium aurantiacum NBRC 16421.</title>
        <authorList>
            <person name="Komaki H."/>
            <person name="Tamura T."/>
        </authorList>
    </citation>
    <scope>NUCLEOTIDE SEQUENCE</scope>
    <source>
        <strain evidence="2">NBRC 16421</strain>
    </source>
</reference>
<dbReference type="AlphaFoldDB" id="A0A8J4E440"/>
<protein>
    <submittedName>
        <fullName evidence="2">Membrane protein</fullName>
    </submittedName>
</protein>
<dbReference type="Proteomes" id="UP000612585">
    <property type="component" value="Unassembled WGS sequence"/>
</dbReference>
<dbReference type="EMBL" id="BOPG01000067">
    <property type="protein sequence ID" value="GIJ61570.1"/>
    <property type="molecule type" value="Genomic_DNA"/>
</dbReference>
<evidence type="ECO:0000313" key="3">
    <source>
        <dbReference type="Proteomes" id="UP000612585"/>
    </source>
</evidence>
<proteinExistence type="predicted"/>
<sequence>MIFAARRWPWLLLAFLVLLQIGYPLVSGGTRAALVMVTVVAGFGLSVGHAAATRGPRVAALLVVVTCLGGLATEALGVATGVPFGHYDYGDALGPKLAGVPWVIPLAWTWMAWPAWLAAGVLARSRPVRALVAGVGLAAWDLFLDPQMVAERYWVWSGSFTGLPGVPDVPVRNYLGWLLVAVVMMALLSGATGDGDDRPMHALYLWTYGSSVLAHAVFLGLPWSALWGGLGMGLVAVPLGVRLWRPRS</sequence>
<feature type="transmembrane region" description="Helical" evidence="1">
    <location>
        <begin position="59"/>
        <end position="82"/>
    </location>
</feature>
<name>A0A8J4E440_9ACTN</name>
<dbReference type="Pfam" id="PF04240">
    <property type="entry name" value="Caroten_synth"/>
    <property type="match status" value="1"/>
</dbReference>
<feature type="transmembrane region" description="Helical" evidence="1">
    <location>
        <begin position="102"/>
        <end position="123"/>
    </location>
</feature>
<comment type="caution">
    <text evidence="2">The sequence shown here is derived from an EMBL/GenBank/DDBJ whole genome shotgun (WGS) entry which is preliminary data.</text>
</comment>
<dbReference type="PANTHER" id="PTHR39419:SF1">
    <property type="entry name" value="SLL0814 PROTEIN"/>
    <property type="match status" value="1"/>
</dbReference>
<keyword evidence="3" id="KW-1185">Reference proteome</keyword>
<dbReference type="PANTHER" id="PTHR39419">
    <property type="entry name" value="SLL0814 PROTEIN"/>
    <property type="match status" value="1"/>
</dbReference>
<feature type="transmembrane region" description="Helical" evidence="1">
    <location>
        <begin position="130"/>
        <end position="154"/>
    </location>
</feature>
<organism evidence="2 3">
    <name type="scientific">Virgisporangium aurantiacum</name>
    <dbReference type="NCBI Taxonomy" id="175570"/>
    <lineage>
        <taxon>Bacteria</taxon>
        <taxon>Bacillati</taxon>
        <taxon>Actinomycetota</taxon>
        <taxon>Actinomycetes</taxon>
        <taxon>Micromonosporales</taxon>
        <taxon>Micromonosporaceae</taxon>
        <taxon>Virgisporangium</taxon>
    </lineage>
</organism>
<feature type="transmembrane region" description="Helical" evidence="1">
    <location>
        <begin position="32"/>
        <end position="52"/>
    </location>
</feature>
<feature type="transmembrane region" description="Helical" evidence="1">
    <location>
        <begin position="203"/>
        <end position="221"/>
    </location>
</feature>
<evidence type="ECO:0000313" key="2">
    <source>
        <dbReference type="EMBL" id="GIJ61570.1"/>
    </source>
</evidence>
<feature type="transmembrane region" description="Helical" evidence="1">
    <location>
        <begin position="174"/>
        <end position="191"/>
    </location>
</feature>
<dbReference type="InterPro" id="IPR007354">
    <property type="entry name" value="CruF-like"/>
</dbReference>
<keyword evidence="1" id="KW-0472">Membrane</keyword>